<dbReference type="InterPro" id="IPR036390">
    <property type="entry name" value="WH_DNA-bd_sf"/>
</dbReference>
<dbReference type="KEGG" id="sbat:G4Z16_12130"/>
<dbReference type="SUPFAM" id="SSF46785">
    <property type="entry name" value="Winged helix' DNA-binding domain"/>
    <property type="match status" value="1"/>
</dbReference>
<evidence type="ECO:0000313" key="2">
    <source>
        <dbReference type="EMBL" id="QPP07015.1"/>
    </source>
</evidence>
<dbReference type="PANTHER" id="PTHR33164:SF104">
    <property type="entry name" value="TRANSCRIPTIONAL REGULATORY PROTEIN"/>
    <property type="match status" value="1"/>
</dbReference>
<evidence type="ECO:0000259" key="1">
    <source>
        <dbReference type="PROSITE" id="PS50995"/>
    </source>
</evidence>
<dbReference type="Gene3D" id="1.10.10.10">
    <property type="entry name" value="Winged helix-like DNA-binding domain superfamily/Winged helix DNA-binding domain"/>
    <property type="match status" value="1"/>
</dbReference>
<name>A0A7T1WTN7_9ACTN</name>
<dbReference type="GO" id="GO:0006950">
    <property type="term" value="P:response to stress"/>
    <property type="evidence" value="ECO:0007669"/>
    <property type="project" value="TreeGrafter"/>
</dbReference>
<dbReference type="InterPro" id="IPR036388">
    <property type="entry name" value="WH-like_DNA-bd_sf"/>
</dbReference>
<dbReference type="EMBL" id="CP048882">
    <property type="protein sequence ID" value="QPP07015.1"/>
    <property type="molecule type" value="Genomic_DNA"/>
</dbReference>
<reference evidence="3" key="1">
    <citation type="submission" date="2020-02" db="EMBL/GenBank/DDBJ databases">
        <title>Streptomyces sp. ASO4wet.</title>
        <authorList>
            <person name="Risdian C."/>
            <person name="Landwehr W."/>
            <person name="Schupp P."/>
            <person name="Wink J."/>
        </authorList>
    </citation>
    <scope>NUCLEOTIDE SEQUENCE [LARGE SCALE GENOMIC DNA]</scope>
    <source>
        <strain evidence="3">ASO4wet</strain>
    </source>
</reference>
<accession>A0A7T1WTN7</accession>
<protein>
    <submittedName>
        <fullName evidence="2">Winged helix-turn-helix transcriptional regulator</fullName>
    </submittedName>
</protein>
<dbReference type="GO" id="GO:0003700">
    <property type="term" value="F:DNA-binding transcription factor activity"/>
    <property type="evidence" value="ECO:0007669"/>
    <property type="project" value="InterPro"/>
</dbReference>
<dbReference type="InterPro" id="IPR039422">
    <property type="entry name" value="MarR/SlyA-like"/>
</dbReference>
<evidence type="ECO:0000313" key="3">
    <source>
        <dbReference type="Proteomes" id="UP000595046"/>
    </source>
</evidence>
<feature type="domain" description="HTH marR-type" evidence="1">
    <location>
        <begin position="1"/>
        <end position="137"/>
    </location>
</feature>
<gene>
    <name evidence="2" type="ORF">G4Z16_12130</name>
</gene>
<sequence>MAPTKELTANWLGALAVGLGDLLDHSLREESGLDPAGVAAVLTVRARPGQSVSDLAATLAMTHSGCVRVVGRLVDSGLLLRGPGPDGRTRGLRLTEAGEDAGRRMLRARREALEGVVGRLSPEETGSLERALRAVLPHLPGDRTSARRICRLCEHAVCRGDDCVVSVAAGG</sequence>
<dbReference type="Pfam" id="PF12802">
    <property type="entry name" value="MarR_2"/>
    <property type="match status" value="1"/>
</dbReference>
<dbReference type="SMART" id="SM00347">
    <property type="entry name" value="HTH_MARR"/>
    <property type="match status" value="1"/>
</dbReference>
<dbReference type="Proteomes" id="UP000595046">
    <property type="component" value="Chromosome"/>
</dbReference>
<organism evidence="2 3">
    <name type="scientific">Streptomyces bathyalis</name>
    <dbReference type="NCBI Taxonomy" id="2710756"/>
    <lineage>
        <taxon>Bacteria</taxon>
        <taxon>Bacillati</taxon>
        <taxon>Actinomycetota</taxon>
        <taxon>Actinomycetes</taxon>
        <taxon>Kitasatosporales</taxon>
        <taxon>Streptomycetaceae</taxon>
        <taxon>Streptomyces</taxon>
    </lineage>
</organism>
<dbReference type="PANTHER" id="PTHR33164">
    <property type="entry name" value="TRANSCRIPTIONAL REGULATOR, MARR FAMILY"/>
    <property type="match status" value="1"/>
</dbReference>
<dbReference type="AlphaFoldDB" id="A0A7T1WTN7"/>
<dbReference type="InterPro" id="IPR000835">
    <property type="entry name" value="HTH_MarR-typ"/>
</dbReference>
<dbReference type="RefSeq" id="WP_197350812.1">
    <property type="nucleotide sequence ID" value="NZ_CP048882.1"/>
</dbReference>
<dbReference type="PROSITE" id="PS50995">
    <property type="entry name" value="HTH_MARR_2"/>
    <property type="match status" value="1"/>
</dbReference>
<keyword evidence="3" id="KW-1185">Reference proteome</keyword>
<proteinExistence type="predicted"/>